<gene>
    <name evidence="4" type="primary">LGALS4</name>
    <name evidence="4" type="ORF">L345_13936</name>
</gene>
<dbReference type="GO" id="GO:0030246">
    <property type="term" value="F:carbohydrate binding"/>
    <property type="evidence" value="ECO:0007669"/>
    <property type="project" value="UniProtKB-UniRule"/>
</dbReference>
<dbReference type="Proteomes" id="UP000018936">
    <property type="component" value="Unassembled WGS sequence"/>
</dbReference>
<comment type="caution">
    <text evidence="4">The sequence shown here is derived from an EMBL/GenBank/DDBJ whole genome shotgun (WGS) entry which is preliminary data.</text>
</comment>
<evidence type="ECO:0000259" key="3">
    <source>
        <dbReference type="PROSITE" id="PS51304"/>
    </source>
</evidence>
<feature type="non-terminal residue" evidence="4">
    <location>
        <position position="1"/>
    </location>
</feature>
<dbReference type="AlphaFoldDB" id="V8NEB9"/>
<evidence type="ECO:0000256" key="1">
    <source>
        <dbReference type="ARBA" id="ARBA00022734"/>
    </source>
</evidence>
<dbReference type="SUPFAM" id="SSF49899">
    <property type="entry name" value="Concanavalin A-like lectins/glucanases"/>
    <property type="match status" value="1"/>
</dbReference>
<dbReference type="Pfam" id="PF00337">
    <property type="entry name" value="Gal-bind_lectin"/>
    <property type="match status" value="1"/>
</dbReference>
<organism evidence="4 5">
    <name type="scientific">Ophiophagus hannah</name>
    <name type="common">King cobra</name>
    <name type="synonym">Naja hannah</name>
    <dbReference type="NCBI Taxonomy" id="8665"/>
    <lineage>
        <taxon>Eukaryota</taxon>
        <taxon>Metazoa</taxon>
        <taxon>Chordata</taxon>
        <taxon>Craniata</taxon>
        <taxon>Vertebrata</taxon>
        <taxon>Euteleostomi</taxon>
        <taxon>Lepidosauria</taxon>
        <taxon>Squamata</taxon>
        <taxon>Bifurcata</taxon>
        <taxon>Unidentata</taxon>
        <taxon>Episquamata</taxon>
        <taxon>Toxicofera</taxon>
        <taxon>Serpentes</taxon>
        <taxon>Colubroidea</taxon>
        <taxon>Elapidae</taxon>
        <taxon>Elapinae</taxon>
        <taxon>Ophiophagus</taxon>
    </lineage>
</organism>
<keyword evidence="5" id="KW-1185">Reference proteome</keyword>
<name>V8NEB9_OPHHA</name>
<dbReference type="OrthoDB" id="8918229at2759"/>
<dbReference type="PROSITE" id="PS51304">
    <property type="entry name" value="GALECTIN"/>
    <property type="match status" value="1"/>
</dbReference>
<evidence type="ECO:0000256" key="2">
    <source>
        <dbReference type="RuleBase" id="RU102079"/>
    </source>
</evidence>
<keyword evidence="1 2" id="KW-0430">Lectin</keyword>
<evidence type="ECO:0000313" key="4">
    <source>
        <dbReference type="EMBL" id="ETE60321.1"/>
    </source>
</evidence>
<dbReference type="InterPro" id="IPR013320">
    <property type="entry name" value="ConA-like_dom_sf"/>
</dbReference>
<accession>V8NEB9</accession>
<evidence type="ECO:0000313" key="5">
    <source>
        <dbReference type="Proteomes" id="UP000018936"/>
    </source>
</evidence>
<sequence length="68" mass="7597">MLFQRGVSFEVSVNGSQFIDYRHRLSMNLVQTLQIKGDVSLNCINFTGGFNFGGMTVCSPVRDLLSCF</sequence>
<dbReference type="Gene3D" id="2.60.120.200">
    <property type="match status" value="1"/>
</dbReference>
<dbReference type="EMBL" id="AZIM01004774">
    <property type="protein sequence ID" value="ETE60321.1"/>
    <property type="molecule type" value="Genomic_DNA"/>
</dbReference>
<feature type="domain" description="Galectin" evidence="3">
    <location>
        <begin position="1"/>
        <end position="47"/>
    </location>
</feature>
<reference evidence="4 5" key="1">
    <citation type="journal article" date="2013" name="Proc. Natl. Acad. Sci. U.S.A.">
        <title>The king cobra genome reveals dynamic gene evolution and adaptation in the snake venom system.</title>
        <authorList>
            <person name="Vonk F.J."/>
            <person name="Casewell N.R."/>
            <person name="Henkel C.V."/>
            <person name="Heimberg A.M."/>
            <person name="Jansen H.J."/>
            <person name="McCleary R.J."/>
            <person name="Kerkkamp H.M."/>
            <person name="Vos R.A."/>
            <person name="Guerreiro I."/>
            <person name="Calvete J.J."/>
            <person name="Wuster W."/>
            <person name="Woods A.E."/>
            <person name="Logan J.M."/>
            <person name="Harrison R.A."/>
            <person name="Castoe T.A."/>
            <person name="de Koning A.P."/>
            <person name="Pollock D.D."/>
            <person name="Yandell M."/>
            <person name="Calderon D."/>
            <person name="Renjifo C."/>
            <person name="Currier R.B."/>
            <person name="Salgado D."/>
            <person name="Pla D."/>
            <person name="Sanz L."/>
            <person name="Hyder A.S."/>
            <person name="Ribeiro J.M."/>
            <person name="Arntzen J.W."/>
            <person name="van den Thillart G.E."/>
            <person name="Boetzer M."/>
            <person name="Pirovano W."/>
            <person name="Dirks R.P."/>
            <person name="Spaink H.P."/>
            <person name="Duboule D."/>
            <person name="McGlinn E."/>
            <person name="Kini R.M."/>
            <person name="Richardson M.K."/>
        </authorList>
    </citation>
    <scope>NUCLEOTIDE SEQUENCE</scope>
    <source>
        <tissue evidence="4">Blood</tissue>
    </source>
</reference>
<dbReference type="InterPro" id="IPR001079">
    <property type="entry name" value="Galectin_CRD"/>
</dbReference>
<proteinExistence type="predicted"/>
<protein>
    <recommendedName>
        <fullName evidence="2">Galectin</fullName>
    </recommendedName>
</protein>